<keyword evidence="4" id="KW-1185">Reference proteome</keyword>
<dbReference type="PANTHER" id="PTHR45830:SF15">
    <property type="entry name" value="SERPENTINE RECEPTOR, CLASS I"/>
    <property type="match status" value="1"/>
</dbReference>
<accession>A0AAD4N1F5</accession>
<feature type="transmembrane region" description="Helical" evidence="2">
    <location>
        <begin position="157"/>
        <end position="181"/>
    </location>
</feature>
<evidence type="ECO:0000313" key="3">
    <source>
        <dbReference type="EMBL" id="KAI1708425.1"/>
    </source>
</evidence>
<feature type="transmembrane region" description="Helical" evidence="2">
    <location>
        <begin position="119"/>
        <end position="145"/>
    </location>
</feature>
<proteinExistence type="predicted"/>
<dbReference type="EMBL" id="JAKKPZ010000035">
    <property type="protein sequence ID" value="KAI1708425.1"/>
    <property type="molecule type" value="Genomic_DNA"/>
</dbReference>
<feature type="region of interest" description="Disordered" evidence="1">
    <location>
        <begin position="398"/>
        <end position="426"/>
    </location>
</feature>
<feature type="transmembrane region" description="Helical" evidence="2">
    <location>
        <begin position="291"/>
        <end position="320"/>
    </location>
</feature>
<name>A0AAD4N1F5_9BILA</name>
<protein>
    <submittedName>
        <fullName evidence="3">Serpentine type 7TM GPCR chemoreceptor srh domain-containing protein</fullName>
    </submittedName>
</protein>
<sequence>MSVPYLHYTYNPSLPMADSHHMEDYFRAETEQTYLQLLTIATIFAIPAHLLIIFIAAFRTPKEMINYRLTVTNTSLWSLAIVIHCGVLLRPVPLFPLPAAKTTGILKYLGETWGGQYQFIVFIEIVVNFLVAAIICFTVICLFLLQNNFRTLISRRTGILMAISVHFIVSTLAWIFLTFVYPASADLKSKLVAEYGLDLIAILKNDKVIFGYSTFGQEHSSESGVTYRSRADPGCTFCVYFTGAQYFALGIFVLFLMTVVVVLILFALLIKVVWQGINKSSKKATNRYRRSVAIMLASRVCVPLIFGFLPVMIITFSLHFGIWHSYSAYCILSVMAISHGLFNSLATIAVFRPYRRGIIKLLYLHLPEGLSNRIGLTEYVLETASWQTFRSRGVSNKSLKLPSSVTSSTHNVADNSKVTPVSPMHG</sequence>
<dbReference type="PANTHER" id="PTHR45830">
    <property type="entry name" value="SERPENTINE RECEPTOR, CLASS I"/>
    <property type="match status" value="1"/>
</dbReference>
<feature type="transmembrane region" description="Helical" evidence="2">
    <location>
        <begin position="34"/>
        <end position="58"/>
    </location>
</feature>
<keyword evidence="2" id="KW-1133">Transmembrane helix</keyword>
<feature type="transmembrane region" description="Helical" evidence="2">
    <location>
        <begin position="246"/>
        <end position="270"/>
    </location>
</feature>
<dbReference type="Proteomes" id="UP001201812">
    <property type="component" value="Unassembled WGS sequence"/>
</dbReference>
<evidence type="ECO:0000313" key="4">
    <source>
        <dbReference type="Proteomes" id="UP001201812"/>
    </source>
</evidence>
<dbReference type="SUPFAM" id="SSF81321">
    <property type="entry name" value="Family A G protein-coupled receptor-like"/>
    <property type="match status" value="1"/>
</dbReference>
<keyword evidence="2" id="KW-0812">Transmembrane</keyword>
<gene>
    <name evidence="3" type="ORF">DdX_11805</name>
</gene>
<reference evidence="3" key="1">
    <citation type="submission" date="2022-01" db="EMBL/GenBank/DDBJ databases">
        <title>Genome Sequence Resource for Two Populations of Ditylenchus destructor, the Migratory Endoparasitic Phytonematode.</title>
        <authorList>
            <person name="Zhang H."/>
            <person name="Lin R."/>
            <person name="Xie B."/>
        </authorList>
    </citation>
    <scope>NUCLEOTIDE SEQUENCE</scope>
    <source>
        <strain evidence="3">BazhouSP</strain>
    </source>
</reference>
<dbReference type="Pfam" id="PF10318">
    <property type="entry name" value="7TM_GPCR_Srh"/>
    <property type="match status" value="2"/>
</dbReference>
<feature type="compositionally biased region" description="Polar residues" evidence="1">
    <location>
        <begin position="398"/>
        <end position="419"/>
    </location>
</feature>
<feature type="transmembrane region" description="Helical" evidence="2">
    <location>
        <begin position="326"/>
        <end position="351"/>
    </location>
</feature>
<dbReference type="InterPro" id="IPR019422">
    <property type="entry name" value="7TM_GPCR_serpentine_rcpt_Srh"/>
</dbReference>
<evidence type="ECO:0000256" key="1">
    <source>
        <dbReference type="SAM" id="MobiDB-lite"/>
    </source>
</evidence>
<dbReference type="AlphaFoldDB" id="A0AAD4N1F5"/>
<keyword evidence="2" id="KW-0472">Membrane</keyword>
<organism evidence="3 4">
    <name type="scientific">Ditylenchus destructor</name>
    <dbReference type="NCBI Taxonomy" id="166010"/>
    <lineage>
        <taxon>Eukaryota</taxon>
        <taxon>Metazoa</taxon>
        <taxon>Ecdysozoa</taxon>
        <taxon>Nematoda</taxon>
        <taxon>Chromadorea</taxon>
        <taxon>Rhabditida</taxon>
        <taxon>Tylenchina</taxon>
        <taxon>Tylenchomorpha</taxon>
        <taxon>Sphaerularioidea</taxon>
        <taxon>Anguinidae</taxon>
        <taxon>Anguininae</taxon>
        <taxon>Ditylenchus</taxon>
    </lineage>
</organism>
<feature type="transmembrane region" description="Helical" evidence="2">
    <location>
        <begin position="70"/>
        <end position="89"/>
    </location>
</feature>
<comment type="caution">
    <text evidence="3">The sequence shown here is derived from an EMBL/GenBank/DDBJ whole genome shotgun (WGS) entry which is preliminary data.</text>
</comment>
<evidence type="ECO:0000256" key="2">
    <source>
        <dbReference type="SAM" id="Phobius"/>
    </source>
</evidence>